<dbReference type="CDD" id="cd02440">
    <property type="entry name" value="AdoMet_MTases"/>
    <property type="match status" value="1"/>
</dbReference>
<dbReference type="InterPro" id="IPR029063">
    <property type="entry name" value="SAM-dependent_MTases_sf"/>
</dbReference>
<keyword evidence="2" id="KW-0808">Transferase</keyword>
<keyword evidence="2" id="KW-0489">Methyltransferase</keyword>
<accession>A0AAF0FMQ8</accession>
<dbReference type="RefSeq" id="WP_278099464.1">
    <property type="nucleotide sequence ID" value="NZ_CP091092.1"/>
</dbReference>
<dbReference type="PANTHER" id="PTHR43667:SF2">
    <property type="entry name" value="FATTY ACID C-METHYL TRANSFERASE"/>
    <property type="match status" value="1"/>
</dbReference>
<dbReference type="Pfam" id="PF13649">
    <property type="entry name" value="Methyltransf_25"/>
    <property type="match status" value="1"/>
</dbReference>
<keyword evidence="3" id="KW-1185">Reference proteome</keyword>
<dbReference type="InterPro" id="IPR041698">
    <property type="entry name" value="Methyltransf_25"/>
</dbReference>
<evidence type="ECO:0000313" key="3">
    <source>
        <dbReference type="Proteomes" id="UP001218895"/>
    </source>
</evidence>
<dbReference type="EMBL" id="CP091092">
    <property type="protein sequence ID" value="WFN36630.1"/>
    <property type="molecule type" value="Genomic_DNA"/>
</dbReference>
<evidence type="ECO:0000313" key="2">
    <source>
        <dbReference type="EMBL" id="WFN36630.1"/>
    </source>
</evidence>
<dbReference type="Gene3D" id="3.40.50.150">
    <property type="entry name" value="Vaccinia Virus protein VP39"/>
    <property type="match status" value="1"/>
</dbReference>
<name>A0AAF0FMQ8_9EURY</name>
<feature type="domain" description="Methyltransferase" evidence="1">
    <location>
        <begin position="71"/>
        <end position="162"/>
    </location>
</feature>
<organism evidence="2 3">
    <name type="scientific">Methanomicrobium antiquum</name>
    <dbReference type="NCBI Taxonomy" id="487686"/>
    <lineage>
        <taxon>Archaea</taxon>
        <taxon>Methanobacteriati</taxon>
        <taxon>Methanobacteriota</taxon>
        <taxon>Stenosarchaea group</taxon>
        <taxon>Methanomicrobia</taxon>
        <taxon>Methanomicrobiales</taxon>
        <taxon>Methanomicrobiaceae</taxon>
        <taxon>Methanomicrobium</taxon>
    </lineage>
</organism>
<dbReference type="InterPro" id="IPR050723">
    <property type="entry name" value="CFA/CMAS"/>
</dbReference>
<sequence>MRFGNVFMGRIIDYNELWKLAVRKRYSMEFQEDAGCIWDKRADYYDSSVHENYKIALLDTELLDLRPDDTVLDVGAGTGRLAVPIAKKVKYVTAVDSSARMLMYLRDNMAEANLSNCRYVQKKWEDVCLKKDMSPHDVVLSAFSMGFYDAAWALDKLHRASKRDIYIFWFAKKRHEDNLLRYVAESMGKKYVKKPHYPDYICLLNILHDMGIFADVKIVEYDWKETFMGTEDAVSKALLNRRITHEERECAYEYFRENLIPDNNGRFVLKSRIRQALIHWDHEGQDYISNFV</sequence>
<dbReference type="PANTHER" id="PTHR43667">
    <property type="entry name" value="CYCLOPROPANE-FATTY-ACYL-PHOSPHOLIPID SYNTHASE"/>
    <property type="match status" value="1"/>
</dbReference>
<dbReference type="AlphaFoldDB" id="A0AAF0FMQ8"/>
<reference evidence="2" key="1">
    <citation type="submission" date="2022-01" db="EMBL/GenBank/DDBJ databases">
        <title>Complete genome of Methanomicrobium antiquum DSM 21220.</title>
        <authorList>
            <person name="Chen S.-C."/>
            <person name="You Y.-T."/>
            <person name="Zhou Y.-Z."/>
            <person name="Lai M.-C."/>
        </authorList>
    </citation>
    <scope>NUCLEOTIDE SEQUENCE</scope>
    <source>
        <strain evidence="2">DSM 21220</strain>
    </source>
</reference>
<dbReference type="KEGG" id="manq:L1994_10880"/>
<dbReference type="GO" id="GO:0032259">
    <property type="term" value="P:methylation"/>
    <property type="evidence" value="ECO:0007669"/>
    <property type="project" value="UniProtKB-KW"/>
</dbReference>
<evidence type="ECO:0000259" key="1">
    <source>
        <dbReference type="Pfam" id="PF13649"/>
    </source>
</evidence>
<protein>
    <submittedName>
        <fullName evidence="2">Methyltransferase domain-containing protein</fullName>
    </submittedName>
</protein>
<dbReference type="Proteomes" id="UP001218895">
    <property type="component" value="Chromosome"/>
</dbReference>
<proteinExistence type="predicted"/>
<dbReference type="GO" id="GO:0008168">
    <property type="term" value="F:methyltransferase activity"/>
    <property type="evidence" value="ECO:0007669"/>
    <property type="project" value="UniProtKB-KW"/>
</dbReference>
<gene>
    <name evidence="2" type="ORF">L1994_10880</name>
</gene>
<dbReference type="GeneID" id="79950908"/>
<dbReference type="SUPFAM" id="SSF53335">
    <property type="entry name" value="S-adenosyl-L-methionine-dependent methyltransferases"/>
    <property type="match status" value="1"/>
</dbReference>